<gene>
    <name evidence="8" type="ORF">KQI75_10725</name>
</gene>
<dbReference type="Proteomes" id="UP000783588">
    <property type="component" value="Unassembled WGS sequence"/>
</dbReference>
<dbReference type="PANTHER" id="PTHR36838">
    <property type="entry name" value="AUXIN EFFLUX CARRIER FAMILY PROTEIN"/>
    <property type="match status" value="1"/>
</dbReference>
<keyword evidence="4 7" id="KW-0812">Transmembrane</keyword>
<keyword evidence="9" id="KW-1185">Reference proteome</keyword>
<feature type="transmembrane region" description="Helical" evidence="7">
    <location>
        <begin position="253"/>
        <end position="274"/>
    </location>
</feature>
<evidence type="ECO:0000256" key="6">
    <source>
        <dbReference type="ARBA" id="ARBA00023136"/>
    </source>
</evidence>
<keyword evidence="2" id="KW-0813">Transport</keyword>
<feature type="transmembrane region" description="Helical" evidence="7">
    <location>
        <begin position="100"/>
        <end position="119"/>
    </location>
</feature>
<feature type="transmembrane region" description="Helical" evidence="7">
    <location>
        <begin position="194"/>
        <end position="212"/>
    </location>
</feature>
<dbReference type="PANTHER" id="PTHR36838:SF1">
    <property type="entry name" value="SLR1864 PROTEIN"/>
    <property type="match status" value="1"/>
</dbReference>
<dbReference type="RefSeq" id="WP_216470801.1">
    <property type="nucleotide sequence ID" value="NZ_JAHLQI010000006.1"/>
</dbReference>
<feature type="transmembrane region" description="Helical" evidence="7">
    <location>
        <begin position="6"/>
        <end position="24"/>
    </location>
</feature>
<dbReference type="EMBL" id="JAHLQI010000006">
    <property type="protein sequence ID" value="MBU5491086.1"/>
    <property type="molecule type" value="Genomic_DNA"/>
</dbReference>
<evidence type="ECO:0000256" key="5">
    <source>
        <dbReference type="ARBA" id="ARBA00022989"/>
    </source>
</evidence>
<feature type="transmembrane region" description="Helical" evidence="7">
    <location>
        <begin position="168"/>
        <end position="188"/>
    </location>
</feature>
<accession>A0ABS6ETR9</accession>
<comment type="subcellular location">
    <subcellularLocation>
        <location evidence="1">Membrane</location>
        <topology evidence="1">Multi-pass membrane protein</topology>
    </subcellularLocation>
</comment>
<evidence type="ECO:0000256" key="4">
    <source>
        <dbReference type="ARBA" id="ARBA00022692"/>
    </source>
</evidence>
<feature type="transmembrane region" description="Helical" evidence="7">
    <location>
        <begin position="125"/>
        <end position="147"/>
    </location>
</feature>
<keyword evidence="3" id="KW-1003">Cell membrane</keyword>
<feature type="transmembrane region" description="Helical" evidence="7">
    <location>
        <begin position="286"/>
        <end position="309"/>
    </location>
</feature>
<proteinExistence type="predicted"/>
<evidence type="ECO:0000256" key="7">
    <source>
        <dbReference type="SAM" id="Phobius"/>
    </source>
</evidence>
<evidence type="ECO:0000256" key="1">
    <source>
        <dbReference type="ARBA" id="ARBA00004141"/>
    </source>
</evidence>
<keyword evidence="5 7" id="KW-1133">Transmembrane helix</keyword>
<evidence type="ECO:0000256" key="3">
    <source>
        <dbReference type="ARBA" id="ARBA00022475"/>
    </source>
</evidence>
<feature type="transmembrane region" description="Helical" evidence="7">
    <location>
        <begin position="224"/>
        <end position="247"/>
    </location>
</feature>
<organism evidence="8 9">
    <name type="scientific">Butyricicoccus intestinisimiae</name>
    <dbReference type="NCBI Taxonomy" id="2841509"/>
    <lineage>
        <taxon>Bacteria</taxon>
        <taxon>Bacillati</taxon>
        <taxon>Bacillota</taxon>
        <taxon>Clostridia</taxon>
        <taxon>Eubacteriales</taxon>
        <taxon>Butyricicoccaceae</taxon>
        <taxon>Butyricicoccus</taxon>
    </lineage>
</organism>
<keyword evidence="6 7" id="KW-0472">Membrane</keyword>
<sequence>MDISALYTQIAVMFLLIGVGAVCYKYKLVTDTGSGQMSALLINFAAPAIIIHSFCRAFDRAMLGKLIISFVLSLVLLGISIGIAALVFHKDTADYADKRMCVIFSNNGFMALPLLQALYGDDGVFIGSINIVATNIVIWTFGVWLLTRAGNRGKVRLSWQKILLNPGTIGFFIGLAIFLTSTNLPAVLDEPITFLGNLNTPLAMIVLGVYLAQSNLLDIIKDRSVYLVCLLRLLVIPLITIALMWILRVNSDIANVLIISIATPCAVASSMFAQLYGTNYRYSSRLIAFSTLLSAVTMPVMLSLCALFAV</sequence>
<evidence type="ECO:0000256" key="2">
    <source>
        <dbReference type="ARBA" id="ARBA00022448"/>
    </source>
</evidence>
<evidence type="ECO:0000313" key="8">
    <source>
        <dbReference type="EMBL" id="MBU5491086.1"/>
    </source>
</evidence>
<name>A0ABS6ETR9_9FIRM</name>
<feature type="transmembrane region" description="Helical" evidence="7">
    <location>
        <begin position="66"/>
        <end position="88"/>
    </location>
</feature>
<dbReference type="Pfam" id="PF03547">
    <property type="entry name" value="Mem_trans"/>
    <property type="match status" value="1"/>
</dbReference>
<comment type="caution">
    <text evidence="8">The sequence shown here is derived from an EMBL/GenBank/DDBJ whole genome shotgun (WGS) entry which is preliminary data.</text>
</comment>
<feature type="transmembrane region" description="Helical" evidence="7">
    <location>
        <begin position="36"/>
        <end position="54"/>
    </location>
</feature>
<reference evidence="8 9" key="1">
    <citation type="submission" date="2021-06" db="EMBL/GenBank/DDBJ databases">
        <authorList>
            <person name="Sun Q."/>
            <person name="Li D."/>
        </authorList>
    </citation>
    <scope>NUCLEOTIDE SEQUENCE [LARGE SCALE GENOMIC DNA]</scope>
    <source>
        <strain evidence="8 9">MSJd-7</strain>
    </source>
</reference>
<dbReference type="InterPro" id="IPR004776">
    <property type="entry name" value="Mem_transp_PIN-like"/>
</dbReference>
<protein>
    <submittedName>
        <fullName evidence="8">AEC family transporter</fullName>
    </submittedName>
</protein>
<evidence type="ECO:0000313" key="9">
    <source>
        <dbReference type="Proteomes" id="UP000783588"/>
    </source>
</evidence>